<dbReference type="Pfam" id="PF01230">
    <property type="entry name" value="HIT"/>
    <property type="match status" value="1"/>
</dbReference>
<dbReference type="OrthoDB" id="9784774at2"/>
<evidence type="ECO:0000256" key="1">
    <source>
        <dbReference type="PIRSR" id="PIRSR601310-1"/>
    </source>
</evidence>
<dbReference type="InterPro" id="IPR001310">
    <property type="entry name" value="Histidine_triad_HIT"/>
</dbReference>
<organism evidence="5">
    <name type="scientific">Aureimonas frigidaquae</name>
    <dbReference type="NCBI Taxonomy" id="424757"/>
    <lineage>
        <taxon>Bacteria</taxon>
        <taxon>Pseudomonadati</taxon>
        <taxon>Pseudomonadota</taxon>
        <taxon>Alphaproteobacteria</taxon>
        <taxon>Hyphomicrobiales</taxon>
        <taxon>Aurantimonadaceae</taxon>
        <taxon>Aureimonas</taxon>
    </lineage>
</organism>
<accession>A0A0P0Z3D2</accession>
<dbReference type="PANTHER" id="PTHR46648:SF1">
    <property type="entry name" value="ADENOSINE 5'-MONOPHOSPHORAMIDASE HNT1"/>
    <property type="match status" value="1"/>
</dbReference>
<protein>
    <submittedName>
        <fullName evidence="5">HIT family protein</fullName>
    </submittedName>
</protein>
<dbReference type="RefSeq" id="WP_062226159.1">
    <property type="nucleotide sequence ID" value="NZ_BBWR01000002.1"/>
</dbReference>
<evidence type="ECO:0000256" key="3">
    <source>
        <dbReference type="PROSITE-ProRule" id="PRU00464"/>
    </source>
</evidence>
<evidence type="ECO:0000256" key="2">
    <source>
        <dbReference type="PIRSR" id="PIRSR601310-3"/>
    </source>
</evidence>
<proteinExistence type="predicted"/>
<dbReference type="InterPro" id="IPR011146">
    <property type="entry name" value="HIT-like"/>
</dbReference>
<dbReference type="InterPro" id="IPR036265">
    <property type="entry name" value="HIT-like_sf"/>
</dbReference>
<dbReference type="SUPFAM" id="SSF54197">
    <property type="entry name" value="HIT-like"/>
    <property type="match status" value="1"/>
</dbReference>
<dbReference type="AlphaFoldDB" id="A0A0P0Z3D2"/>
<reference evidence="5" key="1">
    <citation type="journal article" date="2015" name="Proc. Natl. Acad. Sci. U.S.A.">
        <title>Bacterial clade with the ribosomal RNA operon on a small plasmid rather than the chromosome.</title>
        <authorList>
            <person name="Anda M."/>
            <person name="Ohtsubo Y."/>
            <person name="Okubo T."/>
            <person name="Sugawara M."/>
            <person name="Nagata Y."/>
            <person name="Tsuda M."/>
            <person name="Minamisawa K."/>
            <person name="Mitsui H."/>
        </authorList>
    </citation>
    <scope>NUCLEOTIDE SEQUENCE</scope>
    <source>
        <strain evidence="5">JCM 14755</strain>
    </source>
</reference>
<dbReference type="EMBL" id="LC066377">
    <property type="protein sequence ID" value="BAT28389.1"/>
    <property type="molecule type" value="Genomic_DNA"/>
</dbReference>
<dbReference type="PANTHER" id="PTHR46648">
    <property type="entry name" value="HIT FAMILY PROTEIN 1"/>
    <property type="match status" value="1"/>
</dbReference>
<dbReference type="Gene3D" id="3.30.428.10">
    <property type="entry name" value="HIT-like"/>
    <property type="match status" value="1"/>
</dbReference>
<dbReference type="PROSITE" id="PS51084">
    <property type="entry name" value="HIT_2"/>
    <property type="match status" value="1"/>
</dbReference>
<feature type="short sequence motif" description="Histidine triad motif" evidence="2 3">
    <location>
        <begin position="102"/>
        <end position="106"/>
    </location>
</feature>
<feature type="domain" description="HIT" evidence="4">
    <location>
        <begin position="10"/>
        <end position="117"/>
    </location>
</feature>
<dbReference type="PRINTS" id="PR00332">
    <property type="entry name" value="HISTRIAD"/>
</dbReference>
<evidence type="ECO:0000313" key="5">
    <source>
        <dbReference type="EMBL" id="BAT28389.1"/>
    </source>
</evidence>
<name>A0A0P0Z3D2_9HYPH</name>
<sequence length="141" mass="15302">MTSAYQDDNIFAKILRGEIPSVQLFDLPEAIGIMDVMPQSAGHCLVIPKAASRNLLDARDEDLAPLLPIVARLARAVKTGLQADGVVISQFNEAPAGQTVFHLHIHVIPHYDGVALKRHGGAMEDISVLSEQATRIRAAFR</sequence>
<evidence type="ECO:0000259" key="4">
    <source>
        <dbReference type="PROSITE" id="PS51084"/>
    </source>
</evidence>
<dbReference type="GO" id="GO:0003824">
    <property type="term" value="F:catalytic activity"/>
    <property type="evidence" value="ECO:0007669"/>
    <property type="project" value="InterPro"/>
</dbReference>
<dbReference type="GO" id="GO:0009117">
    <property type="term" value="P:nucleotide metabolic process"/>
    <property type="evidence" value="ECO:0007669"/>
    <property type="project" value="TreeGrafter"/>
</dbReference>
<feature type="active site" description="Tele-AMP-histidine intermediate" evidence="1">
    <location>
        <position position="104"/>
    </location>
</feature>